<gene>
    <name evidence="1" type="ORF">HKD42_02790</name>
</gene>
<proteinExistence type="predicted"/>
<organism evidence="1 2">
    <name type="scientific">Pontixanthobacter rizhaonensis</name>
    <dbReference type="NCBI Taxonomy" id="2730337"/>
    <lineage>
        <taxon>Bacteria</taxon>
        <taxon>Pseudomonadati</taxon>
        <taxon>Pseudomonadota</taxon>
        <taxon>Alphaproteobacteria</taxon>
        <taxon>Sphingomonadales</taxon>
        <taxon>Erythrobacteraceae</taxon>
        <taxon>Pontixanthobacter</taxon>
    </lineage>
</organism>
<dbReference type="Proteomes" id="UP000561181">
    <property type="component" value="Unassembled WGS sequence"/>
</dbReference>
<protein>
    <submittedName>
        <fullName evidence="1">Uncharacterized protein</fullName>
    </submittedName>
</protein>
<sequence>MCPSQRIADRFFDGCQQKFSVWLAEADDYGMAPPMHSTIRLFLALPFIIGTAACAGSSQTYPSLEIRDFERESGTLGTPDSGTPETQVIPAVPLSDLAALETQAKAAHAAFMAAVPAARRKVANGARAAVTSNAWGDAQIALSDLDAKRSITAITLGDLDLLYAEQAIALNSAENVDAVRAEVTAMLRAEDAILAELRGGQRR</sequence>
<evidence type="ECO:0000313" key="2">
    <source>
        <dbReference type="Proteomes" id="UP000561181"/>
    </source>
</evidence>
<dbReference type="AlphaFoldDB" id="A0A848QN57"/>
<comment type="caution">
    <text evidence="1">The sequence shown here is derived from an EMBL/GenBank/DDBJ whole genome shotgun (WGS) entry which is preliminary data.</text>
</comment>
<name>A0A848QN57_9SPHN</name>
<accession>A0A848QN57</accession>
<evidence type="ECO:0000313" key="1">
    <source>
        <dbReference type="EMBL" id="NMW30986.1"/>
    </source>
</evidence>
<dbReference type="RefSeq" id="WP_170010098.1">
    <property type="nucleotide sequence ID" value="NZ_JABCRE010000002.1"/>
</dbReference>
<reference evidence="1 2" key="1">
    <citation type="submission" date="2020-04" db="EMBL/GenBank/DDBJ databases">
        <authorList>
            <person name="Liu A."/>
        </authorList>
    </citation>
    <scope>NUCLEOTIDE SEQUENCE [LARGE SCALE GENOMIC DNA]</scope>
    <source>
        <strain evidence="1 2">RZ02</strain>
    </source>
</reference>
<dbReference type="EMBL" id="JABCRE010000002">
    <property type="protein sequence ID" value="NMW30986.1"/>
    <property type="molecule type" value="Genomic_DNA"/>
</dbReference>
<keyword evidence="2" id="KW-1185">Reference proteome</keyword>